<keyword evidence="4" id="KW-1185">Reference proteome</keyword>
<accession>A9KQ14</accession>
<dbReference type="EMBL" id="CP000885">
    <property type="protein sequence ID" value="ABX43326.1"/>
    <property type="molecule type" value="Genomic_DNA"/>
</dbReference>
<evidence type="ECO:0000259" key="2">
    <source>
        <dbReference type="Pfam" id="PF15542"/>
    </source>
</evidence>
<dbReference type="InterPro" id="IPR006528">
    <property type="entry name" value="Phage_head_morphogenesis_dom"/>
</dbReference>
<dbReference type="Pfam" id="PF15542">
    <property type="entry name" value="Ntox50"/>
    <property type="match status" value="1"/>
</dbReference>
<dbReference type="KEGG" id="cpy:Cphy_2969"/>
<proteinExistence type="predicted"/>
<gene>
    <name evidence="3" type="ordered locus">Cphy_2969</name>
</gene>
<reference evidence="4" key="1">
    <citation type="submission" date="2007-11" db="EMBL/GenBank/DDBJ databases">
        <title>Complete genome sequence of Clostridium phytofermentans ISDg.</title>
        <authorList>
            <person name="Leschine S.B."/>
            <person name="Warnick T.A."/>
            <person name="Blanchard J.L."/>
            <person name="Schnell D.J."/>
            <person name="Petit E.L."/>
            <person name="LaTouf W.G."/>
            <person name="Copeland A."/>
            <person name="Lucas S."/>
            <person name="Lapidus A."/>
            <person name="Barry K."/>
            <person name="Glavina del Rio T."/>
            <person name="Dalin E."/>
            <person name="Tice H."/>
            <person name="Pitluck S."/>
            <person name="Kiss H."/>
            <person name="Brettin T."/>
            <person name="Bruce D."/>
            <person name="Detter J.C."/>
            <person name="Han C."/>
            <person name="Kuske C."/>
            <person name="Schmutz J."/>
            <person name="Larimer F."/>
            <person name="Land M."/>
            <person name="Hauser L."/>
            <person name="Kyrpides N."/>
            <person name="Kim E.A."/>
            <person name="Richardson P."/>
        </authorList>
    </citation>
    <scope>NUCLEOTIDE SEQUENCE [LARGE SCALE GENOMIC DNA]</scope>
    <source>
        <strain evidence="4">ATCC 700394 / DSM 18823 / ISDg</strain>
    </source>
</reference>
<dbReference type="HOGENOM" id="CLU_017434_0_0_9"/>
<protein>
    <submittedName>
        <fullName evidence="3">Phage head morphogenesis protein, SPP1 gp7 family</fullName>
    </submittedName>
</protein>
<dbReference type="Pfam" id="PF04233">
    <property type="entry name" value="Phage_Mu_F"/>
    <property type="match status" value="1"/>
</dbReference>
<evidence type="ECO:0000259" key="1">
    <source>
        <dbReference type="Pfam" id="PF04233"/>
    </source>
</evidence>
<dbReference type="RefSeq" id="WP_012200977.1">
    <property type="nucleotide sequence ID" value="NC_010001.1"/>
</dbReference>
<evidence type="ECO:0000313" key="4">
    <source>
        <dbReference type="Proteomes" id="UP000000370"/>
    </source>
</evidence>
<dbReference type="eggNOG" id="COG2369">
    <property type="taxonomic scope" value="Bacteria"/>
</dbReference>
<feature type="domain" description="Phage head morphogenesis" evidence="1">
    <location>
        <begin position="199"/>
        <end position="303"/>
    </location>
</feature>
<dbReference type="Proteomes" id="UP000000370">
    <property type="component" value="Chromosome"/>
</dbReference>
<dbReference type="NCBIfam" id="TIGR01641">
    <property type="entry name" value="phageSPP1_gp7"/>
    <property type="match status" value="1"/>
</dbReference>
<dbReference type="STRING" id="357809.Cphy_2969"/>
<dbReference type="InterPro" id="IPR029100">
    <property type="entry name" value="Ntox50"/>
</dbReference>
<evidence type="ECO:0000313" key="3">
    <source>
        <dbReference type="EMBL" id="ABX43326.1"/>
    </source>
</evidence>
<dbReference type="AlphaFoldDB" id="A9KQ14"/>
<sequence length="518" mass="60057">MAKSREYWKKRFEKLEDDTYRKSKAYYDDLQEQFRRATSELEKDVSTWYYRVAENNEISYAQAKRYLNRKEVKEFRWTVDEYIKYGKENALDQKWMKELENASARVHITRLETVKLQLQQSVEKLFVEYEGGVSDLLNKAFKSSYYKSAFEIAKGTGVGKDLHALDDNLVSSFLRKPWAADGKDFSSRIWQDKEKLIRELHTELTQQLIRGSDPGKTIAALAKKMDVSKSKAGNLVMTETAAIHSMAQKECYKNLEIEEFQNVATLDLRTSDICIGMDGTHFPISEYKVNVTAPPFHCNCRTCTCPYFNDEFTEGEERAARDPVTGKTHNVPADMTYKEWHEKYVKGNPQADLAEKKSNNTLADQKQYDKYKSILGKDTPKNLDDFQNLKYTNDEKWNMLQLAYKDQKVRNNIRSDDTVKIIETGKQGKHIKGHNNYIEGRSYLTITEKETQDLVNKYAGTGEIKRDNRGNWNNKEVVDFKKEIGISIDNLTGIEYVTTKAKIHYSKKGVHVVPHGKE</sequence>
<organism evidence="3 4">
    <name type="scientific">Lachnoclostridium phytofermentans (strain ATCC 700394 / DSM 18823 / ISDg)</name>
    <name type="common">Clostridium phytofermentans</name>
    <dbReference type="NCBI Taxonomy" id="357809"/>
    <lineage>
        <taxon>Bacteria</taxon>
        <taxon>Bacillati</taxon>
        <taxon>Bacillota</taxon>
        <taxon>Clostridia</taxon>
        <taxon>Lachnospirales</taxon>
        <taxon>Lachnospiraceae</taxon>
    </lineage>
</organism>
<feature type="domain" description="Bacterial toxin 50" evidence="2">
    <location>
        <begin position="422"/>
        <end position="514"/>
    </location>
</feature>
<dbReference type="eggNOG" id="COG3209">
    <property type="taxonomic scope" value="Bacteria"/>
</dbReference>
<name>A9KQ14_LACP7</name>